<keyword evidence="1" id="KW-0732">Signal</keyword>
<gene>
    <name evidence="2" type="ORF">AZI87_07440</name>
</gene>
<dbReference type="OrthoDB" id="5287312at2"/>
<evidence type="ECO:0000313" key="3">
    <source>
        <dbReference type="Proteomes" id="UP000075799"/>
    </source>
</evidence>
<name>A0A162GVL1_BDEBC</name>
<dbReference type="RefSeq" id="WP_063205894.1">
    <property type="nucleotide sequence ID" value="NZ_LUKD01000001.1"/>
</dbReference>
<evidence type="ECO:0008006" key="4">
    <source>
        <dbReference type="Google" id="ProtNLM"/>
    </source>
</evidence>
<reference evidence="2 3" key="1">
    <citation type="submission" date="2016-03" db="EMBL/GenBank/DDBJ databases">
        <authorList>
            <person name="Ploux O."/>
        </authorList>
    </citation>
    <scope>NUCLEOTIDE SEQUENCE [LARGE SCALE GENOMIC DNA]</scope>
    <source>
        <strain evidence="2 3">EC13</strain>
    </source>
</reference>
<evidence type="ECO:0000313" key="2">
    <source>
        <dbReference type="EMBL" id="KYG69049.1"/>
    </source>
</evidence>
<organism evidence="2 3">
    <name type="scientific">Bdellovibrio bacteriovorus</name>
    <dbReference type="NCBI Taxonomy" id="959"/>
    <lineage>
        <taxon>Bacteria</taxon>
        <taxon>Pseudomonadati</taxon>
        <taxon>Bdellovibrionota</taxon>
        <taxon>Bdellovibrionia</taxon>
        <taxon>Bdellovibrionales</taxon>
        <taxon>Pseudobdellovibrionaceae</taxon>
        <taxon>Bdellovibrio</taxon>
    </lineage>
</organism>
<evidence type="ECO:0000256" key="1">
    <source>
        <dbReference type="SAM" id="SignalP"/>
    </source>
</evidence>
<protein>
    <recommendedName>
        <fullName evidence="4">Lipoprotein</fullName>
    </recommendedName>
</protein>
<comment type="caution">
    <text evidence="2">The sequence shown here is derived from an EMBL/GenBank/DDBJ whole genome shotgun (WGS) entry which is preliminary data.</text>
</comment>
<dbReference type="EMBL" id="LUKD01000001">
    <property type="protein sequence ID" value="KYG69049.1"/>
    <property type="molecule type" value="Genomic_DNA"/>
</dbReference>
<proteinExistence type="predicted"/>
<accession>A0A162GVL1</accession>
<dbReference type="Proteomes" id="UP000075799">
    <property type="component" value="Unassembled WGS sequence"/>
</dbReference>
<dbReference type="AlphaFoldDB" id="A0A162GVL1"/>
<sequence>MKSLSSFLFLFLSVVVLGSCTHKEKQIPRDIASLQASGGMEGIWFLQGTSSTRGPYNGELELRKSNDGTFNVVRVVTYINYFFDGLRVQEVWTGKAVASTNTLTISYDIKQADFITKLGTLKRDPSEFRAPVSILSRFVTSAAGLSTKFSDKKESEYSEWITTRRNLEPRPLWVNERKNLDAKGKSIPIAVRGVIKLFKMDIGYDKDPLVKSYKNRSEFKDEHPYIVFDPTDFEFYRNNKDIIRVTNKITDDISITEAVVKRNAYSPTLPDKAHGYDKNAKDFHINEAGMVSHAVLDEQGRFISYSPDGDSALWTGMYVASQAMRYLNTKESEALQNVRKSVKGLMTLMEITGDNKEFARTLAIYNPQNPIPQKWHRGKGKHENLIWLEGGNNDMVKGITHGFLWASLVIPTSDTEIWNELREKSRRLPDLRIMSEKPQNMPAALGLATLFTGESSFKERYLKSFDKLKVKVGLNFDTTFYWHGSADWSGINLSMVGDVTDIMIADMLKETELRDKMRERLMDAWVTYQPARRHLLTIAAYGFAYRHGTRGGDFRKESSEVRFSEALRESVWGLREIPYPRPNLDVNIDHSLRPDWCMSPIPRLFWKSLKKPEPPVSYFYQGLYSYPAFELSAFSSGFLWKDSAFAYTEAHNRGVEQAGVDYLYAYWLARYSGVRDVQ</sequence>
<feature type="chain" id="PRO_5007834916" description="Lipoprotein" evidence="1">
    <location>
        <begin position="19"/>
        <end position="678"/>
    </location>
</feature>
<dbReference type="PROSITE" id="PS51257">
    <property type="entry name" value="PROKAR_LIPOPROTEIN"/>
    <property type="match status" value="1"/>
</dbReference>
<feature type="signal peptide" evidence="1">
    <location>
        <begin position="1"/>
        <end position="18"/>
    </location>
</feature>